<feature type="transmembrane region" description="Helical" evidence="4">
    <location>
        <begin position="229"/>
        <end position="247"/>
    </location>
</feature>
<keyword evidence="7" id="KW-1185">Reference proteome</keyword>
<dbReference type="AlphaFoldDB" id="N1MRB4"/>
<protein>
    <submittedName>
        <fullName evidence="6">Major facilitator superfamily (MFS) transporter</fullName>
    </submittedName>
</protein>
<feature type="transmembrane region" description="Helical" evidence="4">
    <location>
        <begin position="178"/>
        <end position="198"/>
    </location>
</feature>
<reference evidence="7" key="2">
    <citation type="submission" date="2013-04" db="EMBL/GenBank/DDBJ databases">
        <title>Bisphenol A degrading Sphingobium sp. strain BiD32.</title>
        <authorList>
            <person name="Nielsen J.L."/>
            <person name="Zhou N.A."/>
            <person name="Kjeldal H."/>
        </authorList>
    </citation>
    <scope>NUCLEOTIDE SEQUENCE [LARGE SCALE GENOMIC DNA]</scope>
    <source>
        <strain evidence="7">BiD32</strain>
    </source>
</reference>
<evidence type="ECO:0000256" key="2">
    <source>
        <dbReference type="ARBA" id="ARBA00022989"/>
    </source>
</evidence>
<evidence type="ECO:0000256" key="3">
    <source>
        <dbReference type="ARBA" id="ARBA00023136"/>
    </source>
</evidence>
<dbReference type="Pfam" id="PF07690">
    <property type="entry name" value="MFS_1"/>
    <property type="match status" value="1"/>
</dbReference>
<dbReference type="InterPro" id="IPR020846">
    <property type="entry name" value="MFS_dom"/>
</dbReference>
<dbReference type="EMBL" id="CAVK010000113">
    <property type="protein sequence ID" value="CCW17988.1"/>
    <property type="molecule type" value="Genomic_DNA"/>
</dbReference>
<dbReference type="InterPro" id="IPR036259">
    <property type="entry name" value="MFS_trans_sf"/>
</dbReference>
<organism evidence="6 7">
    <name type="scientific">Sphingobium indicum BiD32</name>
    <dbReference type="NCBI Taxonomy" id="1301087"/>
    <lineage>
        <taxon>Bacteria</taxon>
        <taxon>Pseudomonadati</taxon>
        <taxon>Pseudomonadota</taxon>
        <taxon>Alphaproteobacteria</taxon>
        <taxon>Sphingomonadales</taxon>
        <taxon>Sphingomonadaceae</taxon>
        <taxon>Sphingobium</taxon>
    </lineage>
</organism>
<dbReference type="PANTHER" id="PTHR11360">
    <property type="entry name" value="MONOCARBOXYLATE TRANSPORTER"/>
    <property type="match status" value="1"/>
</dbReference>
<sequence length="411" mass="43598">MDRDPTQHSKEHDVSREWRLLLACALGVGFGSVGFNTYAIGAFIDPLRNEFGWSRAQVQGAIAFGVGLGGIASPLIGLLLDRYGARRIALFGLLGVSAGYIIAASTGPTLWNFYLAYAVIAVLGAGSAPVTWSRAIAGRFVQQRGLALALALSGTGMAAILVPQYAVYIVDHSGWRVGFLALSVLPLLALVAAVLFFYPNANEAVRTSRDELDLASGSTLGEAIRSYRFWVLLLSILFMFLAISGIVPNLIPVLTDRGFTPQEAASVQSAYGVSLIVARLAIGWFLDRFWGPGVAAVVLTVPMIACLIFLDDPSYFAAVAASVLVGAAAGAELDLLAYFTARYFGMKSYGRIYGLLYFGVAFGAGFGPVSFAYLADLTGSYTVSFQLAFALFGIGGFGILLLGRYPKIGVS</sequence>
<feature type="domain" description="Major facilitator superfamily (MFS) profile" evidence="5">
    <location>
        <begin position="22"/>
        <end position="407"/>
    </location>
</feature>
<keyword evidence="1 4" id="KW-0812">Transmembrane</keyword>
<dbReference type="Gene3D" id="1.20.1250.20">
    <property type="entry name" value="MFS general substrate transporter like domains"/>
    <property type="match status" value="2"/>
</dbReference>
<keyword evidence="3 4" id="KW-0472">Membrane</keyword>
<keyword evidence="2 4" id="KW-1133">Transmembrane helix</keyword>
<dbReference type="InterPro" id="IPR050327">
    <property type="entry name" value="Proton-linked_MCT"/>
</dbReference>
<evidence type="ECO:0000313" key="6">
    <source>
        <dbReference type="EMBL" id="CCW17988.1"/>
    </source>
</evidence>
<name>N1MRB4_9SPHN</name>
<feature type="transmembrane region" description="Helical" evidence="4">
    <location>
        <begin position="145"/>
        <end position="166"/>
    </location>
</feature>
<dbReference type="SUPFAM" id="SSF103473">
    <property type="entry name" value="MFS general substrate transporter"/>
    <property type="match status" value="1"/>
</dbReference>
<feature type="transmembrane region" description="Helical" evidence="4">
    <location>
        <begin position="352"/>
        <end position="375"/>
    </location>
</feature>
<dbReference type="GO" id="GO:0022857">
    <property type="term" value="F:transmembrane transporter activity"/>
    <property type="evidence" value="ECO:0007669"/>
    <property type="project" value="InterPro"/>
</dbReference>
<proteinExistence type="predicted"/>
<evidence type="ECO:0000259" key="5">
    <source>
        <dbReference type="PROSITE" id="PS50850"/>
    </source>
</evidence>
<evidence type="ECO:0000313" key="7">
    <source>
        <dbReference type="Proteomes" id="UP000013201"/>
    </source>
</evidence>
<dbReference type="InterPro" id="IPR011701">
    <property type="entry name" value="MFS"/>
</dbReference>
<dbReference type="PROSITE" id="PS50850">
    <property type="entry name" value="MFS"/>
    <property type="match status" value="1"/>
</dbReference>
<feature type="transmembrane region" description="Helical" evidence="4">
    <location>
        <begin position="293"/>
        <end position="310"/>
    </location>
</feature>
<evidence type="ECO:0000256" key="1">
    <source>
        <dbReference type="ARBA" id="ARBA00022692"/>
    </source>
</evidence>
<dbReference type="Proteomes" id="UP000013201">
    <property type="component" value="Unassembled WGS sequence"/>
</dbReference>
<feature type="transmembrane region" description="Helical" evidence="4">
    <location>
        <begin position="20"/>
        <end position="44"/>
    </location>
</feature>
<comment type="caution">
    <text evidence="6">The sequence shown here is derived from an EMBL/GenBank/DDBJ whole genome shotgun (WGS) entry which is preliminary data.</text>
</comment>
<evidence type="ECO:0000256" key="4">
    <source>
        <dbReference type="SAM" id="Phobius"/>
    </source>
</evidence>
<dbReference type="OrthoDB" id="9796632at2"/>
<gene>
    <name evidence="6" type="ORF">EBBID32_23380</name>
</gene>
<feature type="transmembrane region" description="Helical" evidence="4">
    <location>
        <begin position="381"/>
        <end position="402"/>
    </location>
</feature>
<reference evidence="6 7" key="1">
    <citation type="submission" date="2013-03" db="EMBL/GenBank/DDBJ databases">
        <authorList>
            <person name="Le V."/>
        </authorList>
    </citation>
    <scope>NUCLEOTIDE SEQUENCE [LARGE SCALE GENOMIC DNA]</scope>
    <source>
        <strain evidence="6 7">BiD32</strain>
    </source>
</reference>
<dbReference type="RefSeq" id="WP_006957015.1">
    <property type="nucleotide sequence ID" value="NZ_CAVK010000113.1"/>
</dbReference>
<dbReference type="PANTHER" id="PTHR11360:SF290">
    <property type="entry name" value="MONOCARBOXYLATE MFS PERMEASE"/>
    <property type="match status" value="1"/>
</dbReference>
<accession>N1MRB4</accession>
<feature type="transmembrane region" description="Helical" evidence="4">
    <location>
        <begin position="56"/>
        <end position="76"/>
    </location>
</feature>
<feature type="transmembrane region" description="Helical" evidence="4">
    <location>
        <begin position="113"/>
        <end position="133"/>
    </location>
</feature>
<dbReference type="CDD" id="cd17355">
    <property type="entry name" value="MFS_YcxA_like"/>
    <property type="match status" value="1"/>
</dbReference>
<feature type="transmembrane region" description="Helical" evidence="4">
    <location>
        <begin position="88"/>
        <end position="107"/>
    </location>
</feature>
<feature type="transmembrane region" description="Helical" evidence="4">
    <location>
        <begin position="316"/>
        <end position="340"/>
    </location>
</feature>